<reference evidence="1" key="1">
    <citation type="submission" date="2022-11" db="EMBL/GenBank/DDBJ databases">
        <title>Chromosome-level genome of Pogonophryne albipinna.</title>
        <authorList>
            <person name="Jo E."/>
        </authorList>
    </citation>
    <scope>NUCLEOTIDE SEQUENCE</scope>
    <source>
        <strain evidence="1">SGF0006</strain>
        <tissue evidence="1">Muscle</tissue>
    </source>
</reference>
<organism evidence="1 2">
    <name type="scientific">Pogonophryne albipinna</name>
    <dbReference type="NCBI Taxonomy" id="1090488"/>
    <lineage>
        <taxon>Eukaryota</taxon>
        <taxon>Metazoa</taxon>
        <taxon>Chordata</taxon>
        <taxon>Craniata</taxon>
        <taxon>Vertebrata</taxon>
        <taxon>Euteleostomi</taxon>
        <taxon>Actinopterygii</taxon>
        <taxon>Neopterygii</taxon>
        <taxon>Teleostei</taxon>
        <taxon>Neoteleostei</taxon>
        <taxon>Acanthomorphata</taxon>
        <taxon>Eupercaria</taxon>
        <taxon>Perciformes</taxon>
        <taxon>Notothenioidei</taxon>
        <taxon>Pogonophryne</taxon>
    </lineage>
</organism>
<dbReference type="AlphaFoldDB" id="A0AAD6FUB0"/>
<feature type="non-terminal residue" evidence="1">
    <location>
        <position position="1"/>
    </location>
</feature>
<dbReference type="Proteomes" id="UP001219934">
    <property type="component" value="Unassembled WGS sequence"/>
</dbReference>
<proteinExistence type="predicted"/>
<evidence type="ECO:0000313" key="2">
    <source>
        <dbReference type="Proteomes" id="UP001219934"/>
    </source>
</evidence>
<name>A0AAD6FUB0_9TELE</name>
<evidence type="ECO:0000313" key="1">
    <source>
        <dbReference type="EMBL" id="KAJ4946187.1"/>
    </source>
</evidence>
<dbReference type="EMBL" id="JAPTMU010000003">
    <property type="protein sequence ID" value="KAJ4946187.1"/>
    <property type="molecule type" value="Genomic_DNA"/>
</dbReference>
<protein>
    <submittedName>
        <fullName evidence="1">Uncharacterized protein</fullName>
    </submittedName>
</protein>
<gene>
    <name evidence="1" type="ORF">JOQ06_023857</name>
</gene>
<keyword evidence="2" id="KW-1185">Reference proteome</keyword>
<comment type="caution">
    <text evidence="1">The sequence shown here is derived from an EMBL/GenBank/DDBJ whole genome shotgun (WGS) entry which is preliminary data.</text>
</comment>
<sequence>MSGDKGSTGQDKGDAATGLYESVLLSLEDMAQTDASNTGVTARGLLERFGK</sequence>
<accession>A0AAD6FUB0</accession>